<dbReference type="AlphaFoldDB" id="A0A565BIV1"/>
<proteinExistence type="predicted"/>
<accession>A0A565BIV1</accession>
<sequence length="135" mass="14872">MGKKKHAKNKPAPVDDLSPVKNSGETSKSKKTKPAEDPASVEDTAMQCPSEDKSPVEDLSPVKTSTNPKNPNHRVLETPKKSKKRKQAEDTAMQCSSDQDVEITGSYSSSSSNLVTNNSFLCSYNLSTLRFRFRH</sequence>
<protein>
    <submittedName>
        <fullName evidence="2">Uncharacterized protein</fullName>
    </submittedName>
</protein>
<evidence type="ECO:0000256" key="1">
    <source>
        <dbReference type="SAM" id="MobiDB-lite"/>
    </source>
</evidence>
<dbReference type="Proteomes" id="UP000489600">
    <property type="component" value="Unassembled WGS sequence"/>
</dbReference>
<evidence type="ECO:0000313" key="3">
    <source>
        <dbReference type="Proteomes" id="UP000489600"/>
    </source>
</evidence>
<name>A0A565BIV1_9BRAS</name>
<evidence type="ECO:0000313" key="2">
    <source>
        <dbReference type="EMBL" id="VVB01521.1"/>
    </source>
</evidence>
<feature type="region of interest" description="Disordered" evidence="1">
    <location>
        <begin position="1"/>
        <end position="111"/>
    </location>
</feature>
<keyword evidence="3" id="KW-1185">Reference proteome</keyword>
<gene>
    <name evidence="2" type="ORF">ANE_LOCUS11965</name>
</gene>
<comment type="caution">
    <text evidence="2">The sequence shown here is derived from an EMBL/GenBank/DDBJ whole genome shotgun (WGS) entry which is preliminary data.</text>
</comment>
<organism evidence="2 3">
    <name type="scientific">Arabis nemorensis</name>
    <dbReference type="NCBI Taxonomy" id="586526"/>
    <lineage>
        <taxon>Eukaryota</taxon>
        <taxon>Viridiplantae</taxon>
        <taxon>Streptophyta</taxon>
        <taxon>Embryophyta</taxon>
        <taxon>Tracheophyta</taxon>
        <taxon>Spermatophyta</taxon>
        <taxon>Magnoliopsida</taxon>
        <taxon>eudicotyledons</taxon>
        <taxon>Gunneridae</taxon>
        <taxon>Pentapetalae</taxon>
        <taxon>rosids</taxon>
        <taxon>malvids</taxon>
        <taxon>Brassicales</taxon>
        <taxon>Brassicaceae</taxon>
        <taxon>Arabideae</taxon>
        <taxon>Arabis</taxon>
    </lineage>
</organism>
<dbReference type="EMBL" id="CABITT030000004">
    <property type="protein sequence ID" value="VVB01521.1"/>
    <property type="molecule type" value="Genomic_DNA"/>
</dbReference>
<reference evidence="2" key="1">
    <citation type="submission" date="2019-07" db="EMBL/GenBank/DDBJ databases">
        <authorList>
            <person name="Dittberner H."/>
        </authorList>
    </citation>
    <scope>NUCLEOTIDE SEQUENCE [LARGE SCALE GENOMIC DNA]</scope>
</reference>